<feature type="region of interest" description="Disordered" evidence="1">
    <location>
        <begin position="1"/>
        <end position="32"/>
    </location>
</feature>
<keyword evidence="3" id="KW-1185">Reference proteome</keyword>
<protein>
    <submittedName>
        <fullName evidence="2">Uncharacterized protein</fullName>
    </submittedName>
</protein>
<proteinExistence type="predicted"/>
<organism evidence="2 3">
    <name type="scientific">Araneus ventricosus</name>
    <name type="common">Orbweaver spider</name>
    <name type="synonym">Epeira ventricosa</name>
    <dbReference type="NCBI Taxonomy" id="182803"/>
    <lineage>
        <taxon>Eukaryota</taxon>
        <taxon>Metazoa</taxon>
        <taxon>Ecdysozoa</taxon>
        <taxon>Arthropoda</taxon>
        <taxon>Chelicerata</taxon>
        <taxon>Arachnida</taxon>
        <taxon>Araneae</taxon>
        <taxon>Araneomorphae</taxon>
        <taxon>Entelegynae</taxon>
        <taxon>Araneoidea</taxon>
        <taxon>Araneidae</taxon>
        <taxon>Araneus</taxon>
    </lineage>
</organism>
<dbReference type="AlphaFoldDB" id="A0A4Y2D0F3"/>
<evidence type="ECO:0000313" key="3">
    <source>
        <dbReference type="Proteomes" id="UP000499080"/>
    </source>
</evidence>
<reference evidence="2 3" key="1">
    <citation type="journal article" date="2019" name="Sci. Rep.">
        <title>Orb-weaving spider Araneus ventricosus genome elucidates the spidroin gene catalogue.</title>
        <authorList>
            <person name="Kono N."/>
            <person name="Nakamura H."/>
            <person name="Ohtoshi R."/>
            <person name="Moran D.A.P."/>
            <person name="Shinohara A."/>
            <person name="Yoshida Y."/>
            <person name="Fujiwara M."/>
            <person name="Mori M."/>
            <person name="Tomita M."/>
            <person name="Arakawa K."/>
        </authorList>
    </citation>
    <scope>NUCLEOTIDE SEQUENCE [LARGE SCALE GENOMIC DNA]</scope>
</reference>
<evidence type="ECO:0000313" key="2">
    <source>
        <dbReference type="EMBL" id="GBM09586.1"/>
    </source>
</evidence>
<name>A0A4Y2D0F3_ARAVE</name>
<evidence type="ECO:0000256" key="1">
    <source>
        <dbReference type="SAM" id="MobiDB-lite"/>
    </source>
</evidence>
<accession>A0A4Y2D0F3</accession>
<dbReference type="Proteomes" id="UP000499080">
    <property type="component" value="Unassembled WGS sequence"/>
</dbReference>
<dbReference type="EMBL" id="BGPR01000272">
    <property type="protein sequence ID" value="GBM09586.1"/>
    <property type="molecule type" value="Genomic_DNA"/>
</dbReference>
<feature type="non-terminal residue" evidence="2">
    <location>
        <position position="77"/>
    </location>
</feature>
<sequence length="77" mass="8891">MMRTTPEVTLPFPSFRTTPAGGRLTPTYDLTCDSPHTRRIETDTLPLGHRGVTSKSEFRIRIWNITNLIYSLQKREN</sequence>
<comment type="caution">
    <text evidence="2">The sequence shown here is derived from an EMBL/GenBank/DDBJ whole genome shotgun (WGS) entry which is preliminary data.</text>
</comment>
<gene>
    <name evidence="2" type="ORF">AVEN_29437_1</name>
</gene>